<dbReference type="AlphaFoldDB" id="A0A8X7XGR5"/>
<proteinExistence type="predicted"/>
<accession>A0A8X7XGR5</accession>
<evidence type="ECO:0000313" key="3">
    <source>
        <dbReference type="Proteomes" id="UP000886611"/>
    </source>
</evidence>
<comment type="caution">
    <text evidence="2">The sequence shown here is derived from an EMBL/GenBank/DDBJ whole genome shotgun (WGS) entry which is preliminary data.</text>
</comment>
<dbReference type="InterPro" id="IPR029526">
    <property type="entry name" value="PGBD"/>
</dbReference>
<dbReference type="PANTHER" id="PTHR46599">
    <property type="entry name" value="PIGGYBAC TRANSPOSABLE ELEMENT-DERIVED PROTEIN 4"/>
    <property type="match status" value="1"/>
</dbReference>
<dbReference type="PANTHER" id="PTHR46599:SF3">
    <property type="entry name" value="PIGGYBAC TRANSPOSABLE ELEMENT-DERIVED PROTEIN 4"/>
    <property type="match status" value="1"/>
</dbReference>
<evidence type="ECO:0000259" key="1">
    <source>
        <dbReference type="Pfam" id="PF13843"/>
    </source>
</evidence>
<gene>
    <name evidence="2" type="primary">Pgbd4</name>
    <name evidence="2" type="ORF">GTO96_0004188</name>
</gene>
<keyword evidence="3" id="KW-1185">Reference proteome</keyword>
<sequence length="142" mass="16506">MPFFHQYMPDKPTKYGIKDFVRAEANTGFCLKVITYTGKYSFQRVNCPLTSQVVLELLQGCEHLGHAVYIDNFYTCPELFMELQSRGIGACGTVRVNRRHMPSQLKPDRVKMKRGDNTAFWRWVVAVAWHDIKWVTSPYSTH</sequence>
<dbReference type="Pfam" id="PF13843">
    <property type="entry name" value="DDE_Tnp_1_7"/>
    <property type="match status" value="1"/>
</dbReference>
<feature type="domain" description="PiggyBac transposable element-derived protein" evidence="1">
    <location>
        <begin position="4"/>
        <end position="115"/>
    </location>
</feature>
<reference evidence="2 3" key="1">
    <citation type="journal article" date="2021" name="Cell">
        <title>Tracing the genetic footprints of vertebrate landing in non-teleost ray-finned fishes.</title>
        <authorList>
            <person name="Bi X."/>
            <person name="Wang K."/>
            <person name="Yang L."/>
            <person name="Pan H."/>
            <person name="Jiang H."/>
            <person name="Wei Q."/>
            <person name="Fang M."/>
            <person name="Yu H."/>
            <person name="Zhu C."/>
            <person name="Cai Y."/>
            <person name="He Y."/>
            <person name="Gan X."/>
            <person name="Zeng H."/>
            <person name="Yu D."/>
            <person name="Zhu Y."/>
            <person name="Jiang H."/>
            <person name="Qiu Q."/>
            <person name="Yang H."/>
            <person name="Zhang Y.E."/>
            <person name="Wang W."/>
            <person name="Zhu M."/>
            <person name="He S."/>
            <person name="Zhang G."/>
        </authorList>
    </citation>
    <scope>NUCLEOTIDE SEQUENCE [LARGE SCALE GENOMIC DNA]</scope>
    <source>
        <strain evidence="2">Bchr_013</strain>
    </source>
</reference>
<evidence type="ECO:0000313" key="2">
    <source>
        <dbReference type="EMBL" id="KAG2468815.1"/>
    </source>
</evidence>
<organism evidence="2 3">
    <name type="scientific">Polypterus senegalus</name>
    <name type="common">Senegal bichir</name>
    <dbReference type="NCBI Taxonomy" id="55291"/>
    <lineage>
        <taxon>Eukaryota</taxon>
        <taxon>Metazoa</taxon>
        <taxon>Chordata</taxon>
        <taxon>Craniata</taxon>
        <taxon>Vertebrata</taxon>
        <taxon>Euteleostomi</taxon>
        <taxon>Actinopterygii</taxon>
        <taxon>Polypteriformes</taxon>
        <taxon>Polypteridae</taxon>
        <taxon>Polypterus</taxon>
    </lineage>
</organism>
<feature type="non-terminal residue" evidence="2">
    <location>
        <position position="1"/>
    </location>
</feature>
<name>A0A8X7XGR5_POLSE</name>
<dbReference type="Proteomes" id="UP000886611">
    <property type="component" value="Unassembled WGS sequence"/>
</dbReference>
<feature type="non-terminal residue" evidence="2">
    <location>
        <position position="142"/>
    </location>
</feature>
<dbReference type="EMBL" id="JAATIS010000220">
    <property type="protein sequence ID" value="KAG2468815.1"/>
    <property type="molecule type" value="Genomic_DNA"/>
</dbReference>
<protein>
    <submittedName>
        <fullName evidence="2">PGBD4 protein</fullName>
    </submittedName>
</protein>